<dbReference type="Proteomes" id="UP000266177">
    <property type="component" value="Unassembled WGS sequence"/>
</dbReference>
<reference evidence="1 2" key="1">
    <citation type="submission" date="2018-09" db="EMBL/GenBank/DDBJ databases">
        <title>Paenibacillus SK2017-BO5.</title>
        <authorList>
            <person name="Piskunova J.V."/>
            <person name="Dubiley S.A."/>
            <person name="Severinov K.V."/>
        </authorList>
    </citation>
    <scope>NUCLEOTIDE SEQUENCE [LARGE SCALE GENOMIC DNA]</scope>
    <source>
        <strain evidence="1 2">BO5</strain>
    </source>
</reference>
<evidence type="ECO:0000313" key="2">
    <source>
        <dbReference type="Proteomes" id="UP000266177"/>
    </source>
</evidence>
<dbReference type="EMBL" id="QYZD01000004">
    <property type="protein sequence ID" value="RJG25312.1"/>
    <property type="molecule type" value="Genomic_DNA"/>
</dbReference>
<evidence type="ECO:0000313" key="1">
    <source>
        <dbReference type="EMBL" id="RJG25312.1"/>
    </source>
</evidence>
<organism evidence="1 2">
    <name type="scientific">Paenibacillus thiaminolyticus</name>
    <name type="common">Bacillus thiaminolyticus</name>
    <dbReference type="NCBI Taxonomy" id="49283"/>
    <lineage>
        <taxon>Bacteria</taxon>
        <taxon>Bacillati</taxon>
        <taxon>Bacillota</taxon>
        <taxon>Bacilli</taxon>
        <taxon>Bacillales</taxon>
        <taxon>Paenibacillaceae</taxon>
        <taxon>Paenibacillus</taxon>
    </lineage>
</organism>
<protein>
    <submittedName>
        <fullName evidence="1">Uncharacterized protein</fullName>
    </submittedName>
</protein>
<gene>
    <name evidence="1" type="ORF">DQX05_07685</name>
</gene>
<accession>A0A3A3GQ15</accession>
<dbReference type="AlphaFoldDB" id="A0A3A3GQ15"/>
<comment type="caution">
    <text evidence="1">The sequence shown here is derived from an EMBL/GenBank/DDBJ whole genome shotgun (WGS) entry which is preliminary data.</text>
</comment>
<sequence length="71" mass="8027">MGFDTGKRTITEQDIPFLWIPVYESLYVPDGKEPFNPGIIREPSISKYGDFIALGSKSINHTKEKATASWH</sequence>
<proteinExistence type="predicted"/>
<name>A0A3A3GQ15_PANTH</name>